<feature type="transmembrane region" description="Helical" evidence="1">
    <location>
        <begin position="88"/>
        <end position="108"/>
    </location>
</feature>
<evidence type="ECO:0000256" key="1">
    <source>
        <dbReference type="SAM" id="Phobius"/>
    </source>
</evidence>
<keyword evidence="1" id="KW-0472">Membrane</keyword>
<protein>
    <submittedName>
        <fullName evidence="3">Membrane-associated hydrolase of alkaline phosphatase superfamily protein</fullName>
    </submittedName>
</protein>
<proteinExistence type="predicted"/>
<name>K6YDV3_9ALTE</name>
<dbReference type="Pfam" id="PF11893">
    <property type="entry name" value="DUF3413"/>
    <property type="match status" value="1"/>
</dbReference>
<evidence type="ECO:0000313" key="3">
    <source>
        <dbReference type="EMBL" id="GAC22156.1"/>
    </source>
</evidence>
<dbReference type="EMBL" id="BAEO01000068">
    <property type="protein sequence ID" value="GAC22156.1"/>
    <property type="molecule type" value="Genomic_DNA"/>
</dbReference>
<keyword evidence="4" id="KW-1185">Reference proteome</keyword>
<keyword evidence="1" id="KW-1133">Transmembrane helix</keyword>
<evidence type="ECO:0000313" key="4">
    <source>
        <dbReference type="Proteomes" id="UP000006327"/>
    </source>
</evidence>
<feature type="transmembrane region" description="Helical" evidence="1">
    <location>
        <begin position="21"/>
        <end position="40"/>
    </location>
</feature>
<keyword evidence="3" id="KW-0378">Hydrolase</keyword>
<feature type="transmembrane region" description="Helical" evidence="1">
    <location>
        <begin position="60"/>
        <end position="81"/>
    </location>
</feature>
<sequence length="516" mass="57706">MILAETPRRKLVTQLVNWGHWFALLNIVIAVTIAAIYILNSPAPGSAVGTFYLFTNWISHIGFLTFFGFVILILPLCYLVPNAKAVKVLSSVLAALGLALLAFDALLYNKYGVHLSINSAQLIRNETQTAMAQFGWQQWGFLLLLFVVWLSFQLIVANALWQRIGRLQKRKLGLPISSFFVSCFVISHALHVWADAKLYQPIVQQDNMFPLSYPATAKTLMAKYSLLDIEDYQQRKALQFNKTINGITYPADPVYCSVDSSKKVLLLSLVAGEMPTSIVGLSKFEHHYLLQSSLEYGITTVLYGLPELYHDALQKYSPLLLQIPSSLGLNVSLYLDNTKNQQLRTYQQNWQQFKQNLFNASSNLSVGFVKAEQLNELLTESVLSQYQVIVTNLVAQNPLNNSLLTNISVNKSMTSLEDLAPTALHLMGCAAQTTTYSTGDTLTQKSKLNYIVSTQGSKVLLLTNEQRIEIMSNGNVRVFDLNTGDEAFSQVNTNILSQGIKHLSHFSAKRSNKPYK</sequence>
<dbReference type="STRING" id="493475.GARC_5221"/>
<gene>
    <name evidence="3" type="ORF">GARC_5221</name>
</gene>
<feature type="domain" description="Inner membrane protein YejM N-terminal" evidence="2">
    <location>
        <begin position="7"/>
        <end position="256"/>
    </location>
</feature>
<dbReference type="Proteomes" id="UP000006327">
    <property type="component" value="Unassembled WGS sequence"/>
</dbReference>
<evidence type="ECO:0000259" key="2">
    <source>
        <dbReference type="Pfam" id="PF11893"/>
    </source>
</evidence>
<keyword evidence="1" id="KW-0812">Transmembrane</keyword>
<reference evidence="3 4" key="1">
    <citation type="journal article" date="2017" name="Antonie Van Leeuwenhoek">
        <title>Rhizobium rhizosphaerae sp. nov., a novel species isolated from rice rhizosphere.</title>
        <authorList>
            <person name="Zhao J.J."/>
            <person name="Zhang J."/>
            <person name="Zhang R.J."/>
            <person name="Zhang C.W."/>
            <person name="Yin H.Q."/>
            <person name="Zhang X.X."/>
        </authorList>
    </citation>
    <scope>NUCLEOTIDE SEQUENCE [LARGE SCALE GENOMIC DNA]</scope>
    <source>
        <strain evidence="3 4">BSs20135</strain>
    </source>
</reference>
<dbReference type="GO" id="GO:0016787">
    <property type="term" value="F:hydrolase activity"/>
    <property type="evidence" value="ECO:0007669"/>
    <property type="project" value="UniProtKB-KW"/>
</dbReference>
<dbReference type="AlphaFoldDB" id="K6YDV3"/>
<dbReference type="RefSeq" id="WP_007625798.1">
    <property type="nucleotide sequence ID" value="NZ_BAEO01000068.1"/>
</dbReference>
<dbReference type="eggNOG" id="COG3083">
    <property type="taxonomic scope" value="Bacteria"/>
</dbReference>
<comment type="caution">
    <text evidence="3">The sequence shown here is derived from an EMBL/GenBank/DDBJ whole genome shotgun (WGS) entry which is preliminary data.</text>
</comment>
<accession>K6YDV3</accession>
<feature type="transmembrane region" description="Helical" evidence="1">
    <location>
        <begin position="139"/>
        <end position="160"/>
    </location>
</feature>
<dbReference type="InterPro" id="IPR024588">
    <property type="entry name" value="YejM_N"/>
</dbReference>
<dbReference type="OrthoDB" id="236686at2"/>
<feature type="transmembrane region" description="Helical" evidence="1">
    <location>
        <begin position="172"/>
        <end position="194"/>
    </location>
</feature>
<organism evidence="3 4">
    <name type="scientific">Paraglaciecola arctica BSs20135</name>
    <dbReference type="NCBI Taxonomy" id="493475"/>
    <lineage>
        <taxon>Bacteria</taxon>
        <taxon>Pseudomonadati</taxon>
        <taxon>Pseudomonadota</taxon>
        <taxon>Gammaproteobacteria</taxon>
        <taxon>Alteromonadales</taxon>
        <taxon>Alteromonadaceae</taxon>
        <taxon>Paraglaciecola</taxon>
    </lineage>
</organism>